<dbReference type="EMBL" id="JBHSQN010000003">
    <property type="protein sequence ID" value="MFC6011018.1"/>
    <property type="molecule type" value="Genomic_DNA"/>
</dbReference>
<proteinExistence type="predicted"/>
<dbReference type="RefSeq" id="WP_378601865.1">
    <property type="nucleotide sequence ID" value="NZ_JBHSQN010000003.1"/>
</dbReference>
<name>A0ABW1JQT5_9NOCA</name>
<evidence type="ECO:0000313" key="1">
    <source>
        <dbReference type="EMBL" id="MFC6011018.1"/>
    </source>
</evidence>
<sequence>MSKPLKVEPAALSSMADELATLAGENIRAENYVKEWVSPSGNAGGKILSHVTVALESLERDLIANYARLSRVISGSSIQLGNAATMYKTTDYESAAALDRTYPGAAQ</sequence>
<keyword evidence="2" id="KW-1185">Reference proteome</keyword>
<comment type="caution">
    <text evidence="1">The sequence shown here is derived from an EMBL/GenBank/DDBJ whole genome shotgun (WGS) entry which is preliminary data.</text>
</comment>
<dbReference type="InterPro" id="IPR022536">
    <property type="entry name" value="EspC"/>
</dbReference>
<dbReference type="Pfam" id="PF10824">
    <property type="entry name" value="T7SS_ESX_EspC"/>
    <property type="match status" value="1"/>
</dbReference>
<accession>A0ABW1JQT5</accession>
<reference evidence="2" key="1">
    <citation type="journal article" date="2019" name="Int. J. Syst. Evol. Microbiol.">
        <title>The Global Catalogue of Microorganisms (GCM) 10K type strain sequencing project: providing services to taxonomists for standard genome sequencing and annotation.</title>
        <authorList>
            <consortium name="The Broad Institute Genomics Platform"/>
            <consortium name="The Broad Institute Genome Sequencing Center for Infectious Disease"/>
            <person name="Wu L."/>
            <person name="Ma J."/>
        </authorList>
    </citation>
    <scope>NUCLEOTIDE SEQUENCE [LARGE SCALE GENOMIC DNA]</scope>
    <source>
        <strain evidence="2">CCUG 36956</strain>
    </source>
</reference>
<dbReference type="Proteomes" id="UP001596223">
    <property type="component" value="Unassembled WGS sequence"/>
</dbReference>
<gene>
    <name evidence="1" type="ORF">ACFP3H_08135</name>
</gene>
<evidence type="ECO:0000313" key="2">
    <source>
        <dbReference type="Proteomes" id="UP001596223"/>
    </source>
</evidence>
<organism evidence="1 2">
    <name type="scientific">Nocardia lasii</name>
    <dbReference type="NCBI Taxonomy" id="1616107"/>
    <lineage>
        <taxon>Bacteria</taxon>
        <taxon>Bacillati</taxon>
        <taxon>Actinomycetota</taxon>
        <taxon>Actinomycetes</taxon>
        <taxon>Mycobacteriales</taxon>
        <taxon>Nocardiaceae</taxon>
        <taxon>Nocardia</taxon>
    </lineage>
</organism>
<protein>
    <submittedName>
        <fullName evidence="1">Type VII secretion target</fullName>
    </submittedName>
</protein>